<reference evidence="2 3" key="1">
    <citation type="journal article" date="2018" name="Elife">
        <title>Discovery and characterization of a prevalent human gut bacterial enzyme sufficient for the inactivation of a family of plant toxins.</title>
        <authorList>
            <person name="Koppel N."/>
            <person name="Bisanz J.E."/>
            <person name="Pandelia M.E."/>
            <person name="Turnbaugh P.J."/>
            <person name="Balskus E.P."/>
        </authorList>
    </citation>
    <scope>NUCLEOTIDE SEQUENCE [LARGE SCALE GENOMIC DNA]</scope>
    <source>
        <strain evidence="2 3">MR1 #12</strain>
    </source>
</reference>
<dbReference type="Gene3D" id="3.30.950.30">
    <property type="entry name" value="Schlafen, AAA domain"/>
    <property type="match status" value="1"/>
</dbReference>
<dbReference type="InterPro" id="IPR038461">
    <property type="entry name" value="Schlafen_AlbA_2_dom_sf"/>
</dbReference>
<name>A0A369MPR4_EGGLN</name>
<sequence length="484" mass="53273">MNMNLGRENEQTEFKKTTSEMKEAMDSICAILNKHGSGVLYFGVRPDGEVLGQDVEESTLRRVSQAIGNAIAPPIRPTITRKTSDDGRSYVEVRFSGDEAPYSSNGRFRIRVADEDLLMSPAEVRAMALDAEAQSKPWDGRPSERPMSDVEEPVLIDYVTRGNECGRISFSYDGVEDALERLGLLTPDGKLTNAAAVLFCRSRTPMLKMGVLGSRDRVDILDVQQVEGTLFDLARKAEFYVLSNIRRRVVIEGAGIERKEVPELPMPAVREAIVNGLTHADYRSGEAMQVDIFADSVEIYNSGWFLDGQTPEAHLSGEDKRSKSRNQLIASSLFKSKDIESYGTGMPRIKRLCDAEGIEVEYLKVPGGTRVVFHRKDPFVGAETAEVGRSWPKLAEVGRSSIERVASLSPREKDVCVAVLERGEASSADVAAGLGVSVRTARRILAALVEKDAITAHGDTNRRVYEVNSAYFASERTEGSSRQG</sequence>
<dbReference type="InterPro" id="IPR007421">
    <property type="entry name" value="Schlafen_AlbA_2_dom"/>
</dbReference>
<dbReference type="CDD" id="cd00090">
    <property type="entry name" value="HTH_ARSR"/>
    <property type="match status" value="1"/>
</dbReference>
<dbReference type="Pfam" id="PF13749">
    <property type="entry name" value="HATPase_c_4"/>
    <property type="match status" value="1"/>
</dbReference>
<accession>A0A369MPR4</accession>
<dbReference type="EMBL" id="PPTX01000014">
    <property type="protein sequence ID" value="RDB78764.1"/>
    <property type="molecule type" value="Genomic_DNA"/>
</dbReference>
<organism evidence="2 3">
    <name type="scientific">Eggerthella lenta</name>
    <name type="common">Eubacterium lentum</name>
    <dbReference type="NCBI Taxonomy" id="84112"/>
    <lineage>
        <taxon>Bacteria</taxon>
        <taxon>Bacillati</taxon>
        <taxon>Actinomycetota</taxon>
        <taxon>Coriobacteriia</taxon>
        <taxon>Eggerthellales</taxon>
        <taxon>Eggerthellaceae</taxon>
        <taxon>Eggerthella</taxon>
    </lineage>
</organism>
<dbReference type="Gene3D" id="6.10.10.130">
    <property type="match status" value="1"/>
</dbReference>
<evidence type="ECO:0000313" key="2">
    <source>
        <dbReference type="EMBL" id="RDB78764.1"/>
    </source>
</evidence>
<comment type="caution">
    <text evidence="2">The sequence shown here is derived from an EMBL/GenBank/DDBJ whole genome shotgun (WGS) entry which is preliminary data.</text>
</comment>
<dbReference type="SUPFAM" id="SSF46785">
    <property type="entry name" value="Winged helix' DNA-binding domain"/>
    <property type="match status" value="1"/>
</dbReference>
<dbReference type="PANTHER" id="PTHR30595">
    <property type="entry name" value="GLPR-RELATED TRANSCRIPTIONAL REPRESSOR"/>
    <property type="match status" value="1"/>
</dbReference>
<evidence type="ECO:0000259" key="1">
    <source>
        <dbReference type="Pfam" id="PF04326"/>
    </source>
</evidence>
<evidence type="ECO:0000313" key="3">
    <source>
        <dbReference type="Proteomes" id="UP000253752"/>
    </source>
</evidence>
<dbReference type="InterPro" id="IPR011991">
    <property type="entry name" value="ArsR-like_HTH"/>
</dbReference>
<dbReference type="PANTHER" id="PTHR30595:SF6">
    <property type="entry name" value="SCHLAFEN ALBA-2 DOMAIN-CONTAINING PROTEIN"/>
    <property type="match status" value="1"/>
</dbReference>
<dbReference type="AlphaFoldDB" id="A0A369MPR4"/>
<dbReference type="InterPro" id="IPR036388">
    <property type="entry name" value="WH-like_DNA-bd_sf"/>
</dbReference>
<gene>
    <name evidence="2" type="ORF">C1872_09790</name>
</gene>
<dbReference type="InterPro" id="IPR038475">
    <property type="entry name" value="RecG_C_sf"/>
</dbReference>
<dbReference type="InterPro" id="IPR036390">
    <property type="entry name" value="WH_DNA-bd_sf"/>
</dbReference>
<dbReference type="Proteomes" id="UP000253752">
    <property type="component" value="Unassembled WGS sequence"/>
</dbReference>
<proteinExistence type="predicted"/>
<protein>
    <recommendedName>
        <fullName evidence="1">Schlafen AlbA-2 domain-containing protein</fullName>
    </recommendedName>
</protein>
<dbReference type="Pfam" id="PF04326">
    <property type="entry name" value="SLFN_AlbA_2"/>
    <property type="match status" value="1"/>
</dbReference>
<feature type="domain" description="Schlafen AlbA-2" evidence="1">
    <location>
        <begin position="8"/>
        <end position="117"/>
    </location>
</feature>
<dbReference type="Gene3D" id="1.10.10.10">
    <property type="entry name" value="Winged helix-like DNA-binding domain superfamily/Winged helix DNA-binding domain"/>
    <property type="match status" value="1"/>
</dbReference>
<dbReference type="RefSeq" id="WP_083802120.1">
    <property type="nucleotide sequence ID" value="NZ_CP089333.1"/>
</dbReference>
<dbReference type="Gene3D" id="3.30.565.60">
    <property type="match status" value="1"/>
</dbReference>